<evidence type="ECO:0000313" key="1">
    <source>
        <dbReference type="EMBL" id="RYR74420.1"/>
    </source>
</evidence>
<name>A0A445EFX5_ARAHY</name>
<proteinExistence type="predicted"/>
<protein>
    <submittedName>
        <fullName evidence="1">Uncharacterized protein</fullName>
    </submittedName>
</protein>
<evidence type="ECO:0000313" key="2">
    <source>
        <dbReference type="Proteomes" id="UP000289738"/>
    </source>
</evidence>
<dbReference type="EMBL" id="SDMP01000002">
    <property type="protein sequence ID" value="RYR74420.1"/>
    <property type="molecule type" value="Genomic_DNA"/>
</dbReference>
<sequence length="97" mass="11468">MYILTRNSGKSKYNLDESKNVKRRYTHIKNSHDKPLLEPRKSEELTEILHCVYDNAMVEMQEHKAKRKEKCSLSHDDASLENINELQSPPRQMAWIV</sequence>
<gene>
    <name evidence="1" type="ORF">Ahy_A02g009136</name>
</gene>
<comment type="caution">
    <text evidence="1">The sequence shown here is derived from an EMBL/GenBank/DDBJ whole genome shotgun (WGS) entry which is preliminary data.</text>
</comment>
<dbReference type="Proteomes" id="UP000289738">
    <property type="component" value="Chromosome A02"/>
</dbReference>
<organism evidence="1 2">
    <name type="scientific">Arachis hypogaea</name>
    <name type="common">Peanut</name>
    <dbReference type="NCBI Taxonomy" id="3818"/>
    <lineage>
        <taxon>Eukaryota</taxon>
        <taxon>Viridiplantae</taxon>
        <taxon>Streptophyta</taxon>
        <taxon>Embryophyta</taxon>
        <taxon>Tracheophyta</taxon>
        <taxon>Spermatophyta</taxon>
        <taxon>Magnoliopsida</taxon>
        <taxon>eudicotyledons</taxon>
        <taxon>Gunneridae</taxon>
        <taxon>Pentapetalae</taxon>
        <taxon>rosids</taxon>
        <taxon>fabids</taxon>
        <taxon>Fabales</taxon>
        <taxon>Fabaceae</taxon>
        <taxon>Papilionoideae</taxon>
        <taxon>50 kb inversion clade</taxon>
        <taxon>dalbergioids sensu lato</taxon>
        <taxon>Dalbergieae</taxon>
        <taxon>Pterocarpus clade</taxon>
        <taxon>Arachis</taxon>
    </lineage>
</organism>
<keyword evidence="2" id="KW-1185">Reference proteome</keyword>
<reference evidence="1 2" key="1">
    <citation type="submission" date="2019-01" db="EMBL/GenBank/DDBJ databases">
        <title>Sequencing of cultivated peanut Arachis hypogaea provides insights into genome evolution and oil improvement.</title>
        <authorList>
            <person name="Chen X."/>
        </authorList>
    </citation>
    <scope>NUCLEOTIDE SEQUENCE [LARGE SCALE GENOMIC DNA]</scope>
    <source>
        <strain evidence="2">cv. Fuhuasheng</strain>
        <tissue evidence="1">Leaves</tissue>
    </source>
</reference>
<dbReference type="AlphaFoldDB" id="A0A445EFX5"/>
<accession>A0A445EFX5</accession>